<dbReference type="GeneID" id="19484921"/>
<keyword evidence="2" id="KW-1185">Reference proteome</keyword>
<organism evidence="1 2">
    <name type="scientific">Serratia phage PS2</name>
    <dbReference type="NCBI Taxonomy" id="1481112"/>
    <lineage>
        <taxon>Viruses</taxon>
        <taxon>Duplodnaviria</taxon>
        <taxon>Heunggongvirae</taxon>
        <taxon>Uroviricota</taxon>
        <taxon>Caudoviricetes</taxon>
        <taxon>Muldoonvirus</taxon>
        <taxon>Muldoonvirus PS2</taxon>
    </lineage>
</organism>
<dbReference type="KEGG" id="vg:19484921"/>
<dbReference type="RefSeq" id="YP_009030080.1">
    <property type="nucleotide sequence ID" value="NC_024121.1"/>
</dbReference>
<gene>
    <name evidence="1" type="ORF">PS2_033</name>
</gene>
<evidence type="ECO:0000313" key="2">
    <source>
        <dbReference type="Proteomes" id="UP000024445"/>
    </source>
</evidence>
<accession>A0A023W5G8</accession>
<dbReference type="InterPro" id="IPR007040">
    <property type="entry name" value="Ribosome_modulation_factor"/>
</dbReference>
<dbReference type="NCBIfam" id="NF041886">
    <property type="entry name" value="Rmf_CrpP_fam"/>
    <property type="match status" value="1"/>
</dbReference>
<name>A0A023W5G8_9CAUD</name>
<dbReference type="Pfam" id="PF04957">
    <property type="entry name" value="RMF"/>
    <property type="match status" value="1"/>
</dbReference>
<protein>
    <submittedName>
        <fullName evidence="1">Uncharacterized protein</fullName>
    </submittedName>
</protein>
<proteinExistence type="predicted"/>
<sequence>MSSYVDEHRWWCEGYEARVQNKPRTSCPYSLETESAECWIQGYEDADKL</sequence>
<reference evidence="1 2" key="1">
    <citation type="submission" date="2014-01" db="EMBL/GenBank/DDBJ databases">
        <authorList>
            <person name="Zhang G."/>
            <person name="Jin J."/>
            <person name="Li Z.J."/>
            <person name="Wang S.W."/>
            <person name="Chen S.J."/>
            <person name="Wang S.M."/>
            <person name="Wang X.T."/>
            <person name="Li Y.H."/>
            <person name="Wang J."/>
            <person name="Yang C.K."/>
            <person name="Wang L."/>
        </authorList>
    </citation>
    <scope>NUCLEOTIDE SEQUENCE [LARGE SCALE GENOMIC DNA]</scope>
</reference>
<dbReference type="EMBL" id="KJ025957">
    <property type="protein sequence ID" value="AHY25283.1"/>
    <property type="molecule type" value="Genomic_DNA"/>
</dbReference>
<evidence type="ECO:0000313" key="1">
    <source>
        <dbReference type="EMBL" id="AHY25283.1"/>
    </source>
</evidence>
<dbReference type="Proteomes" id="UP000024445">
    <property type="component" value="Segment"/>
</dbReference>